<organism evidence="1 2">
    <name type="scientific">Iris pallida</name>
    <name type="common">Sweet iris</name>
    <dbReference type="NCBI Taxonomy" id="29817"/>
    <lineage>
        <taxon>Eukaryota</taxon>
        <taxon>Viridiplantae</taxon>
        <taxon>Streptophyta</taxon>
        <taxon>Embryophyta</taxon>
        <taxon>Tracheophyta</taxon>
        <taxon>Spermatophyta</taxon>
        <taxon>Magnoliopsida</taxon>
        <taxon>Liliopsida</taxon>
        <taxon>Asparagales</taxon>
        <taxon>Iridaceae</taxon>
        <taxon>Iridoideae</taxon>
        <taxon>Irideae</taxon>
        <taxon>Iris</taxon>
    </lineage>
</organism>
<accession>A0AAX6ETY0</accession>
<proteinExistence type="predicted"/>
<reference evidence="1" key="2">
    <citation type="submission" date="2023-04" db="EMBL/GenBank/DDBJ databases">
        <authorList>
            <person name="Bruccoleri R.E."/>
            <person name="Oakeley E.J."/>
            <person name="Faust A.-M."/>
            <person name="Dessus-Babus S."/>
            <person name="Altorfer M."/>
            <person name="Burckhardt D."/>
            <person name="Oertli M."/>
            <person name="Naumann U."/>
            <person name="Petersen F."/>
            <person name="Wong J."/>
        </authorList>
    </citation>
    <scope>NUCLEOTIDE SEQUENCE</scope>
    <source>
        <strain evidence="1">GSM-AAB239-AS_SAM_17_03QT</strain>
        <tissue evidence="1">Leaf</tissue>
    </source>
</reference>
<dbReference type="AlphaFoldDB" id="A0AAX6ETY0"/>
<name>A0AAX6ETY0_IRIPA</name>
<sequence length="70" mass="8026">MEPIPVPYQIQAPLVRGEIGVPTVRRKAGRPKKNRIKSREESTRDLRCSTCLAMGHNRRSCTSQPREPRE</sequence>
<keyword evidence="2" id="KW-1185">Reference proteome</keyword>
<gene>
    <name evidence="1" type="ORF">M6B38_170725</name>
</gene>
<dbReference type="Proteomes" id="UP001140949">
    <property type="component" value="Unassembled WGS sequence"/>
</dbReference>
<dbReference type="EMBL" id="JANAVB010033820">
    <property type="protein sequence ID" value="KAJ6807554.1"/>
    <property type="molecule type" value="Genomic_DNA"/>
</dbReference>
<protein>
    <submittedName>
        <fullName evidence="1">Uncharacterized protein</fullName>
    </submittedName>
</protein>
<reference evidence="1" key="1">
    <citation type="journal article" date="2023" name="GigaByte">
        <title>Genome assembly of the bearded iris, Iris pallida Lam.</title>
        <authorList>
            <person name="Bruccoleri R.E."/>
            <person name="Oakeley E.J."/>
            <person name="Faust A.M.E."/>
            <person name="Altorfer M."/>
            <person name="Dessus-Babus S."/>
            <person name="Burckhardt D."/>
            <person name="Oertli M."/>
            <person name="Naumann U."/>
            <person name="Petersen F."/>
            <person name="Wong J."/>
        </authorList>
    </citation>
    <scope>NUCLEOTIDE SEQUENCE</scope>
    <source>
        <strain evidence="1">GSM-AAB239-AS_SAM_17_03QT</strain>
    </source>
</reference>
<evidence type="ECO:0000313" key="1">
    <source>
        <dbReference type="EMBL" id="KAJ6807554.1"/>
    </source>
</evidence>
<comment type="caution">
    <text evidence="1">The sequence shown here is derived from an EMBL/GenBank/DDBJ whole genome shotgun (WGS) entry which is preliminary data.</text>
</comment>
<evidence type="ECO:0000313" key="2">
    <source>
        <dbReference type="Proteomes" id="UP001140949"/>
    </source>
</evidence>